<dbReference type="GO" id="GO:0003796">
    <property type="term" value="F:lysozyme activity"/>
    <property type="evidence" value="ECO:0007669"/>
    <property type="project" value="UniProtKB-EC"/>
</dbReference>
<dbReference type="GO" id="GO:0009253">
    <property type="term" value="P:peptidoglycan catabolic process"/>
    <property type="evidence" value="ECO:0007669"/>
    <property type="project" value="InterPro"/>
</dbReference>
<dbReference type="GO" id="GO:0042742">
    <property type="term" value="P:defense response to bacterium"/>
    <property type="evidence" value="ECO:0007669"/>
    <property type="project" value="UniProtKB-KW"/>
</dbReference>
<organism evidence="5 6">
    <name type="scientific">Paraburkholderia phytofirmans (strain DSM 17436 / LMG 22146 / PsJN)</name>
    <name type="common">Burkholderia phytofirmans</name>
    <dbReference type="NCBI Taxonomy" id="398527"/>
    <lineage>
        <taxon>Bacteria</taxon>
        <taxon>Pseudomonadati</taxon>
        <taxon>Pseudomonadota</taxon>
        <taxon>Betaproteobacteria</taxon>
        <taxon>Burkholderiales</taxon>
        <taxon>Burkholderiaceae</taxon>
        <taxon>Paraburkholderia</taxon>
    </lineage>
</organism>
<sequence length="169" mass="18531" precursor="true">MPGANDSMRMSAAGYAALRFNEGVVMRYYNDAPANGNCTWGIGTLAHLGPCTQEELTRTVLPEQVNAVLQSRVRDAERRVKAIVTERQLTQAQFDAAVSFAYNSSNVNTRQTLSPANDGNMRGVVSQMMSNIMITPRRPDGSALGPAQRSQGLVNRRMRESAPFRQPAQ</sequence>
<evidence type="ECO:0000313" key="5">
    <source>
        <dbReference type="EMBL" id="ACD19419.1"/>
    </source>
</evidence>
<dbReference type="SUPFAM" id="SSF53955">
    <property type="entry name" value="Lysozyme-like"/>
    <property type="match status" value="1"/>
</dbReference>
<dbReference type="AlphaFoldDB" id="B2TCJ5"/>
<dbReference type="RefSeq" id="WP_012426930.1">
    <property type="nucleotide sequence ID" value="NC_010676.1"/>
</dbReference>
<dbReference type="KEGG" id="bpy:Bphyt_5055"/>
<name>B2TCJ5_PARPJ</name>
<dbReference type="InterPro" id="IPR002196">
    <property type="entry name" value="Glyco_hydro_24"/>
</dbReference>
<dbReference type="InterPro" id="IPR023347">
    <property type="entry name" value="Lysozyme_dom_sf"/>
</dbReference>
<keyword evidence="3" id="KW-0378">Hydrolase</keyword>
<dbReference type="GO" id="GO:0016998">
    <property type="term" value="P:cell wall macromolecule catabolic process"/>
    <property type="evidence" value="ECO:0007669"/>
    <property type="project" value="InterPro"/>
</dbReference>
<evidence type="ECO:0000313" key="6">
    <source>
        <dbReference type="Proteomes" id="UP000001739"/>
    </source>
</evidence>
<evidence type="ECO:0000256" key="3">
    <source>
        <dbReference type="RuleBase" id="RU003788"/>
    </source>
</evidence>
<dbReference type="eggNOG" id="COG3772">
    <property type="taxonomic scope" value="Bacteria"/>
</dbReference>
<keyword evidence="3" id="KW-0326">Glycosidase</keyword>
<dbReference type="Gene3D" id="1.10.530.40">
    <property type="match status" value="1"/>
</dbReference>
<comment type="similarity">
    <text evidence="3">Belongs to the glycosyl hydrolase 24 family.</text>
</comment>
<feature type="region of interest" description="Disordered" evidence="4">
    <location>
        <begin position="136"/>
        <end position="169"/>
    </location>
</feature>
<keyword evidence="1 3" id="KW-0929">Antimicrobial</keyword>
<protein>
    <recommendedName>
        <fullName evidence="3">Lysozyme</fullName>
        <ecNumber evidence="3">3.2.1.17</ecNumber>
    </recommendedName>
</protein>
<dbReference type="OrthoDB" id="9005733at2"/>
<evidence type="ECO:0000256" key="4">
    <source>
        <dbReference type="SAM" id="MobiDB-lite"/>
    </source>
</evidence>
<dbReference type="GO" id="GO:0031640">
    <property type="term" value="P:killing of cells of another organism"/>
    <property type="evidence" value="ECO:0007669"/>
    <property type="project" value="UniProtKB-KW"/>
</dbReference>
<evidence type="ECO:0000256" key="1">
    <source>
        <dbReference type="ARBA" id="ARBA00022529"/>
    </source>
</evidence>
<proteinExistence type="inferred from homology"/>
<dbReference type="EC" id="3.2.1.17" evidence="3"/>
<dbReference type="CAZy" id="GH24">
    <property type="family name" value="Glycoside Hydrolase Family 24"/>
</dbReference>
<comment type="catalytic activity">
    <reaction evidence="3">
        <text>Hydrolysis of (1-&gt;4)-beta-linkages between N-acetylmuramic acid and N-acetyl-D-glucosamine residues in a peptidoglycan and between N-acetyl-D-glucosamine residues in chitodextrins.</text>
        <dbReference type="EC" id="3.2.1.17"/>
    </reaction>
</comment>
<dbReference type="STRING" id="398527.Bphyt_5055"/>
<dbReference type="Proteomes" id="UP000001739">
    <property type="component" value="Chromosome 2"/>
</dbReference>
<dbReference type="Pfam" id="PF00959">
    <property type="entry name" value="Phage_lysozyme"/>
    <property type="match status" value="1"/>
</dbReference>
<keyword evidence="2 3" id="KW-0081">Bacteriolytic enzyme</keyword>
<dbReference type="HOGENOM" id="CLU_1575553_0_0_4"/>
<dbReference type="EMBL" id="CP001053">
    <property type="protein sequence ID" value="ACD19419.1"/>
    <property type="molecule type" value="Genomic_DNA"/>
</dbReference>
<gene>
    <name evidence="5" type="ordered locus">Bphyt_5055</name>
</gene>
<dbReference type="InterPro" id="IPR051018">
    <property type="entry name" value="Bacteriophage_GH24"/>
</dbReference>
<dbReference type="InterPro" id="IPR023346">
    <property type="entry name" value="Lysozyme-like_dom_sf"/>
</dbReference>
<dbReference type="PANTHER" id="PTHR38107:SF3">
    <property type="entry name" value="LYSOZYME RRRD-RELATED"/>
    <property type="match status" value="1"/>
</dbReference>
<reference evidence="5 6" key="1">
    <citation type="journal article" date="2011" name="J. Bacteriol.">
        <title>Complete genome sequence of the plant growth-promoting endophyte Burkholderia phytofirmans strain PsJN.</title>
        <authorList>
            <person name="Weilharter A."/>
            <person name="Mitter B."/>
            <person name="Shin M.V."/>
            <person name="Chain P.S."/>
            <person name="Nowak J."/>
            <person name="Sessitsch A."/>
        </authorList>
    </citation>
    <scope>NUCLEOTIDE SEQUENCE [LARGE SCALE GENOMIC DNA]</scope>
    <source>
        <strain evidence="6">DSM 17436 / LMG 22146 / PsJN</strain>
    </source>
</reference>
<evidence type="ECO:0000256" key="2">
    <source>
        <dbReference type="ARBA" id="ARBA00022638"/>
    </source>
</evidence>
<dbReference type="PANTHER" id="PTHR38107">
    <property type="match status" value="1"/>
</dbReference>
<accession>B2TCJ5</accession>